<evidence type="ECO:0000256" key="4">
    <source>
        <dbReference type="ARBA" id="ARBA00023002"/>
    </source>
</evidence>
<dbReference type="PROSITE" id="PS00086">
    <property type="entry name" value="CYTOCHROME_P450"/>
    <property type="match status" value="1"/>
</dbReference>
<evidence type="ECO:0000256" key="2">
    <source>
        <dbReference type="ARBA" id="ARBA00010617"/>
    </source>
</evidence>
<dbReference type="GO" id="GO:0020037">
    <property type="term" value="F:heme binding"/>
    <property type="evidence" value="ECO:0007669"/>
    <property type="project" value="InterPro"/>
</dbReference>
<dbReference type="PRINTS" id="PR00385">
    <property type="entry name" value="P450"/>
</dbReference>
<comment type="similarity">
    <text evidence="2 7">Belongs to the cytochrome P450 family.</text>
</comment>
<dbReference type="GO" id="GO:0005506">
    <property type="term" value="F:iron ion binding"/>
    <property type="evidence" value="ECO:0007669"/>
    <property type="project" value="InterPro"/>
</dbReference>
<dbReference type="Pfam" id="PF00067">
    <property type="entry name" value="p450"/>
    <property type="match status" value="1"/>
</dbReference>
<comment type="cofactor">
    <cofactor evidence="1 6">
        <name>heme</name>
        <dbReference type="ChEBI" id="CHEBI:30413"/>
    </cofactor>
</comment>
<evidence type="ECO:0000256" key="5">
    <source>
        <dbReference type="ARBA" id="ARBA00023004"/>
    </source>
</evidence>
<evidence type="ECO:0000256" key="3">
    <source>
        <dbReference type="ARBA" id="ARBA00022723"/>
    </source>
</evidence>
<keyword evidence="7" id="KW-0503">Monooxygenase</keyword>
<evidence type="ECO:0008006" key="10">
    <source>
        <dbReference type="Google" id="ProtNLM"/>
    </source>
</evidence>
<dbReference type="PANTHER" id="PTHR24305:SF166">
    <property type="entry name" value="CYTOCHROME P450 12A4, MITOCHONDRIAL-RELATED"/>
    <property type="match status" value="1"/>
</dbReference>
<comment type="caution">
    <text evidence="8">The sequence shown here is derived from an EMBL/GenBank/DDBJ whole genome shotgun (WGS) entry which is preliminary data.</text>
</comment>
<dbReference type="Gene3D" id="1.10.630.10">
    <property type="entry name" value="Cytochrome P450"/>
    <property type="match status" value="1"/>
</dbReference>
<dbReference type="InterPro" id="IPR002401">
    <property type="entry name" value="Cyt_P450_E_grp-I"/>
</dbReference>
<dbReference type="HOGENOM" id="CLU_001570_14_0_1"/>
<dbReference type="RefSeq" id="XP_013259663.1">
    <property type="nucleotide sequence ID" value="XM_013404209.1"/>
</dbReference>
<keyword evidence="9" id="KW-1185">Reference proteome</keyword>
<dbReference type="InterPro" id="IPR050121">
    <property type="entry name" value="Cytochrome_P450_monoxygenase"/>
</dbReference>
<dbReference type="AlphaFoldDB" id="A0A072PCQ1"/>
<dbReference type="CDD" id="cd11059">
    <property type="entry name" value="CYP_fungal"/>
    <property type="match status" value="1"/>
</dbReference>
<dbReference type="PRINTS" id="PR00463">
    <property type="entry name" value="EP450I"/>
</dbReference>
<keyword evidence="3 6" id="KW-0479">Metal-binding</keyword>
<evidence type="ECO:0000256" key="7">
    <source>
        <dbReference type="RuleBase" id="RU000461"/>
    </source>
</evidence>
<proteinExistence type="inferred from homology"/>
<evidence type="ECO:0000313" key="9">
    <source>
        <dbReference type="Proteomes" id="UP000027920"/>
    </source>
</evidence>
<evidence type="ECO:0000256" key="6">
    <source>
        <dbReference type="PIRSR" id="PIRSR602401-1"/>
    </source>
</evidence>
<dbReference type="GeneID" id="25282177"/>
<dbReference type="VEuPathDB" id="FungiDB:A1O9_07263"/>
<dbReference type="InterPro" id="IPR017972">
    <property type="entry name" value="Cyt_P450_CS"/>
</dbReference>
<gene>
    <name evidence="8" type="ORF">A1O9_07263</name>
</gene>
<dbReference type="EMBL" id="AMGV01000005">
    <property type="protein sequence ID" value="KEF57073.1"/>
    <property type="molecule type" value="Genomic_DNA"/>
</dbReference>
<keyword evidence="6 7" id="KW-0349">Heme</keyword>
<name>A0A072PCQ1_9EURO</name>
<keyword evidence="4 7" id="KW-0560">Oxidoreductase</keyword>
<dbReference type="SUPFAM" id="SSF48264">
    <property type="entry name" value="Cytochrome P450"/>
    <property type="match status" value="1"/>
</dbReference>
<dbReference type="PANTHER" id="PTHR24305">
    <property type="entry name" value="CYTOCHROME P450"/>
    <property type="match status" value="1"/>
</dbReference>
<reference evidence="8 9" key="1">
    <citation type="submission" date="2013-03" db="EMBL/GenBank/DDBJ databases">
        <title>The Genome Sequence of Exophiala aquamarina CBS 119918.</title>
        <authorList>
            <consortium name="The Broad Institute Genomics Platform"/>
            <person name="Cuomo C."/>
            <person name="de Hoog S."/>
            <person name="Gorbushina A."/>
            <person name="Walker B."/>
            <person name="Young S.K."/>
            <person name="Zeng Q."/>
            <person name="Gargeya S."/>
            <person name="Fitzgerald M."/>
            <person name="Haas B."/>
            <person name="Abouelleil A."/>
            <person name="Allen A.W."/>
            <person name="Alvarado L."/>
            <person name="Arachchi H.M."/>
            <person name="Berlin A.M."/>
            <person name="Chapman S.B."/>
            <person name="Gainer-Dewar J."/>
            <person name="Goldberg J."/>
            <person name="Griggs A."/>
            <person name="Gujja S."/>
            <person name="Hansen M."/>
            <person name="Howarth C."/>
            <person name="Imamovic A."/>
            <person name="Ireland A."/>
            <person name="Larimer J."/>
            <person name="McCowan C."/>
            <person name="Murphy C."/>
            <person name="Pearson M."/>
            <person name="Poon T.W."/>
            <person name="Priest M."/>
            <person name="Roberts A."/>
            <person name="Saif S."/>
            <person name="Shea T."/>
            <person name="Sisk P."/>
            <person name="Sykes S."/>
            <person name="Wortman J."/>
            <person name="Nusbaum C."/>
            <person name="Birren B."/>
        </authorList>
    </citation>
    <scope>NUCLEOTIDE SEQUENCE [LARGE SCALE GENOMIC DNA]</scope>
    <source>
        <strain evidence="8 9">CBS 119918</strain>
    </source>
</reference>
<dbReference type="Proteomes" id="UP000027920">
    <property type="component" value="Unassembled WGS sequence"/>
</dbReference>
<keyword evidence="5 6" id="KW-0408">Iron</keyword>
<feature type="binding site" description="axial binding residue" evidence="6">
    <location>
        <position position="396"/>
    </location>
    <ligand>
        <name>heme</name>
        <dbReference type="ChEBI" id="CHEBI:30413"/>
    </ligand>
    <ligandPart>
        <name>Fe</name>
        <dbReference type="ChEBI" id="CHEBI:18248"/>
    </ligandPart>
</feature>
<accession>A0A072PCQ1</accession>
<dbReference type="InterPro" id="IPR036396">
    <property type="entry name" value="Cyt_P450_sf"/>
</dbReference>
<evidence type="ECO:0000256" key="1">
    <source>
        <dbReference type="ARBA" id="ARBA00001971"/>
    </source>
</evidence>
<protein>
    <recommendedName>
        <fullName evidence="10">Cytochrome P450 oxidoreductase</fullName>
    </recommendedName>
</protein>
<organism evidence="8 9">
    <name type="scientific">Exophiala aquamarina CBS 119918</name>
    <dbReference type="NCBI Taxonomy" id="1182545"/>
    <lineage>
        <taxon>Eukaryota</taxon>
        <taxon>Fungi</taxon>
        <taxon>Dikarya</taxon>
        <taxon>Ascomycota</taxon>
        <taxon>Pezizomycotina</taxon>
        <taxon>Eurotiomycetes</taxon>
        <taxon>Chaetothyriomycetidae</taxon>
        <taxon>Chaetothyriales</taxon>
        <taxon>Herpotrichiellaceae</taxon>
        <taxon>Exophiala</taxon>
    </lineage>
</organism>
<dbReference type="STRING" id="1182545.A0A072PCQ1"/>
<dbReference type="GO" id="GO:0016705">
    <property type="term" value="F:oxidoreductase activity, acting on paired donors, with incorporation or reduction of molecular oxygen"/>
    <property type="evidence" value="ECO:0007669"/>
    <property type="project" value="InterPro"/>
</dbReference>
<dbReference type="InterPro" id="IPR001128">
    <property type="entry name" value="Cyt_P450"/>
</dbReference>
<sequence length="465" mass="52499">MARATSLWLTFVDLSGSRTRTIHELHKKYGHAVRVAPNELSLSNVECIKEIYGQQTSFMKAEVYDTMSLRPFGIFGMRNKDDHSQRRRLLSHAFAQSSLTSTEPLIRSHIEKLLGLVWKKVNEPIDVVYFFRLLAFDVVGDLFLGQSFGGLDTSDPPEFLVDMDLHFIAAGIEANFPPLYKILNHTPLPSVRHLFESRNRAHEFGRKALQRYLATYGRESGRKDLLSKVVCLKSETGEPNLTDLEIYTEIANLVSAGTDTTSMTLTYMFWELAKQPDWQKRLSEELDQNIAQSTTSVAAYADLVHLPILDAIVQEALRLHPAAPASLPRETPAGGRVLNGIHVPERTTVSMQCYTTQRDPSVFTDPDRFDPTRYLYDQSNEMKEMFMPFSKGTRACIGKNLALMELKLITAALIREFSVGLALQCTEDSMTMMDHFLVLPKGGRCDLVFTPRREVAMKQPGLSNT</sequence>
<dbReference type="GO" id="GO:0004497">
    <property type="term" value="F:monooxygenase activity"/>
    <property type="evidence" value="ECO:0007669"/>
    <property type="project" value="UniProtKB-KW"/>
</dbReference>
<evidence type="ECO:0000313" key="8">
    <source>
        <dbReference type="EMBL" id="KEF57073.1"/>
    </source>
</evidence>
<dbReference type="OrthoDB" id="1470350at2759"/>